<sequence>MIYAYPCELTTDEDGGVVVLFPDVPEAITGGKDRTEALTMAEDALATALVGYVHAQWAIPTPSQPGTSQELVAVPAVLAAKLALYSAMREQRISNGELASRLKISESAVQKLIDPERNSPIAQVQKALQVVGRSMMVEVTAV</sequence>
<accession>A0A6B0YYN3</accession>
<dbReference type="SUPFAM" id="SSF143100">
    <property type="entry name" value="TTHA1013/TTHA0281-like"/>
    <property type="match status" value="1"/>
</dbReference>
<organism evidence="1">
    <name type="scientific">Caldilineaceae bacterium SB0664_bin_27</name>
    <dbReference type="NCBI Taxonomy" id="2605260"/>
    <lineage>
        <taxon>Bacteria</taxon>
        <taxon>Bacillati</taxon>
        <taxon>Chloroflexota</taxon>
        <taxon>Caldilineae</taxon>
        <taxon>Caldilineales</taxon>
        <taxon>Caldilineaceae</taxon>
    </lineage>
</organism>
<dbReference type="Gene3D" id="3.30.160.250">
    <property type="match status" value="1"/>
</dbReference>
<evidence type="ECO:0000313" key="1">
    <source>
        <dbReference type="EMBL" id="MXY94518.1"/>
    </source>
</evidence>
<comment type="caution">
    <text evidence="1">The sequence shown here is derived from an EMBL/GenBank/DDBJ whole genome shotgun (WGS) entry which is preliminary data.</text>
</comment>
<protein>
    <submittedName>
        <fullName evidence="1">Type II toxin-antitoxin system HicB family antitoxin</fullName>
    </submittedName>
</protein>
<proteinExistence type="predicted"/>
<reference evidence="1" key="1">
    <citation type="submission" date="2019-09" db="EMBL/GenBank/DDBJ databases">
        <title>Characterisation of the sponge microbiome using genome-centric metagenomics.</title>
        <authorList>
            <person name="Engelberts J.P."/>
            <person name="Robbins S.J."/>
            <person name="De Goeij J.M."/>
            <person name="Aranda M."/>
            <person name="Bell S.C."/>
            <person name="Webster N.S."/>
        </authorList>
    </citation>
    <scope>NUCLEOTIDE SEQUENCE</scope>
    <source>
        <strain evidence="1">SB0664_bin_27</strain>
    </source>
</reference>
<name>A0A6B0YYN3_9CHLR</name>
<gene>
    <name evidence="1" type="ORF">F4Y42_13840</name>
</gene>
<dbReference type="EMBL" id="VXRG01000114">
    <property type="protein sequence ID" value="MXY94518.1"/>
    <property type="molecule type" value="Genomic_DNA"/>
</dbReference>
<dbReference type="InterPro" id="IPR035069">
    <property type="entry name" value="TTHA1013/TTHA0281-like"/>
</dbReference>
<dbReference type="AlphaFoldDB" id="A0A6B0YYN3"/>